<dbReference type="GO" id="GO:0016747">
    <property type="term" value="F:acyltransferase activity, transferring groups other than amino-acyl groups"/>
    <property type="evidence" value="ECO:0007669"/>
    <property type="project" value="InterPro"/>
</dbReference>
<evidence type="ECO:0000313" key="3">
    <source>
        <dbReference type="Proteomes" id="UP000294887"/>
    </source>
</evidence>
<reference evidence="2 3" key="1">
    <citation type="submission" date="2019-03" db="EMBL/GenBank/DDBJ databases">
        <title>Genomic Encyclopedia of Type Strains, Phase IV (KMG-IV): sequencing the most valuable type-strain genomes for metagenomic binning, comparative biology and taxonomic classification.</title>
        <authorList>
            <person name="Goeker M."/>
        </authorList>
    </citation>
    <scope>NUCLEOTIDE SEQUENCE [LARGE SCALE GENOMIC DNA]</scope>
    <source>
        <strain evidence="2 3">DSM 24830</strain>
    </source>
</reference>
<feature type="domain" description="N-acetyltransferase" evidence="1">
    <location>
        <begin position="1"/>
        <end position="158"/>
    </location>
</feature>
<dbReference type="PROSITE" id="PS51186">
    <property type="entry name" value="GNAT"/>
    <property type="match status" value="1"/>
</dbReference>
<accession>A0A4R1F8U7</accession>
<dbReference type="AlphaFoldDB" id="A0A4R1F8U7"/>
<comment type="caution">
    <text evidence="2">The sequence shown here is derived from an EMBL/GenBank/DDBJ whole genome shotgun (WGS) entry which is preliminary data.</text>
</comment>
<dbReference type="Gene3D" id="3.40.630.30">
    <property type="match status" value="1"/>
</dbReference>
<dbReference type="InterPro" id="IPR016181">
    <property type="entry name" value="Acyl_CoA_acyltransferase"/>
</dbReference>
<sequence length="159" mass="18302">MKIVEAQSEDMGIVRDFFREYQAWLNVDICFQGFEEELASLPGRYAAPKGAIYLVFDDDEPVACAAIRPRIDKAETEAEFKRLFVRESHRKKGIGKKVFNAAMESAKAMGYETVVLETLPIMESAKHLYQHYGFKHCTPYFDDADPSVEFFRYQFDSST</sequence>
<dbReference type="PANTHER" id="PTHR43305:SF1">
    <property type="entry name" value="FAMILY N-ACETYLTRANSFERASE, PUTATIVE (AFU_ORTHOLOGUE AFUA_2G01380)-RELATED"/>
    <property type="match status" value="1"/>
</dbReference>
<evidence type="ECO:0000313" key="2">
    <source>
        <dbReference type="EMBL" id="TCJ89164.1"/>
    </source>
</evidence>
<dbReference type="RefSeq" id="WP_131904812.1">
    <property type="nucleotide sequence ID" value="NZ_BAAAFU010000008.1"/>
</dbReference>
<dbReference type="SUPFAM" id="SSF55729">
    <property type="entry name" value="Acyl-CoA N-acyltransferases (Nat)"/>
    <property type="match status" value="1"/>
</dbReference>
<proteinExistence type="predicted"/>
<dbReference type="OrthoDB" id="9805924at2"/>
<dbReference type="PANTHER" id="PTHR43305">
    <property type="entry name" value="FAMILY N-ACETYLTRANSFERASE, PUTATIVE (AFU_ORTHOLOGUE AFUA_2G01380)-RELATED"/>
    <property type="match status" value="1"/>
</dbReference>
<keyword evidence="2" id="KW-0808">Transferase</keyword>
<name>A0A4R1F8U7_9GAMM</name>
<evidence type="ECO:0000259" key="1">
    <source>
        <dbReference type="PROSITE" id="PS51186"/>
    </source>
</evidence>
<organism evidence="2 3">
    <name type="scientific">Cocleimonas flava</name>
    <dbReference type="NCBI Taxonomy" id="634765"/>
    <lineage>
        <taxon>Bacteria</taxon>
        <taxon>Pseudomonadati</taxon>
        <taxon>Pseudomonadota</taxon>
        <taxon>Gammaproteobacteria</taxon>
        <taxon>Thiotrichales</taxon>
        <taxon>Thiotrichaceae</taxon>
        <taxon>Cocleimonas</taxon>
    </lineage>
</organism>
<protein>
    <submittedName>
        <fullName evidence="2">Acetyltransferase (GNAT) family protein</fullName>
    </submittedName>
</protein>
<gene>
    <name evidence="2" type="ORF">EV695_1025</name>
</gene>
<keyword evidence="3" id="KW-1185">Reference proteome</keyword>
<dbReference type="EMBL" id="SMFQ01000002">
    <property type="protein sequence ID" value="TCJ89164.1"/>
    <property type="molecule type" value="Genomic_DNA"/>
</dbReference>
<dbReference type="InterPro" id="IPR052777">
    <property type="entry name" value="Acetyltransferase_Enz"/>
</dbReference>
<dbReference type="InterPro" id="IPR000182">
    <property type="entry name" value="GNAT_dom"/>
</dbReference>
<dbReference type="CDD" id="cd04301">
    <property type="entry name" value="NAT_SF"/>
    <property type="match status" value="1"/>
</dbReference>
<dbReference type="Pfam" id="PF00583">
    <property type="entry name" value="Acetyltransf_1"/>
    <property type="match status" value="1"/>
</dbReference>
<dbReference type="Proteomes" id="UP000294887">
    <property type="component" value="Unassembled WGS sequence"/>
</dbReference>